<evidence type="ECO:0000313" key="1">
    <source>
        <dbReference type="EMBL" id="CAF4571962.1"/>
    </source>
</evidence>
<feature type="non-terminal residue" evidence="1">
    <location>
        <position position="1"/>
    </location>
</feature>
<dbReference type="EMBL" id="CAJOBA010117649">
    <property type="protein sequence ID" value="CAF4571962.1"/>
    <property type="molecule type" value="Genomic_DNA"/>
</dbReference>
<sequence length="98" mass="11354">TFKQLFDVIQKLSITQLSDHTAYILVACLRLFTTHLKFLIKSGLNTTELVSNTEFVQWKELMFQLATDIEIKTIDNNQSLHENIRITLCTEASKAFIY</sequence>
<reference evidence="1" key="1">
    <citation type="submission" date="2021-02" db="EMBL/GenBank/DDBJ databases">
        <authorList>
            <person name="Nowell W R."/>
        </authorList>
    </citation>
    <scope>NUCLEOTIDE SEQUENCE</scope>
</reference>
<dbReference type="AlphaFoldDB" id="A0A8S2YW87"/>
<evidence type="ECO:0000313" key="2">
    <source>
        <dbReference type="Proteomes" id="UP000682733"/>
    </source>
</evidence>
<dbReference type="Proteomes" id="UP000682733">
    <property type="component" value="Unassembled WGS sequence"/>
</dbReference>
<feature type="non-terminal residue" evidence="1">
    <location>
        <position position="98"/>
    </location>
</feature>
<proteinExistence type="predicted"/>
<name>A0A8S2YW87_9BILA</name>
<gene>
    <name evidence="1" type="ORF">TMI583_LOCUS50196</name>
</gene>
<organism evidence="1 2">
    <name type="scientific">Didymodactylos carnosus</name>
    <dbReference type="NCBI Taxonomy" id="1234261"/>
    <lineage>
        <taxon>Eukaryota</taxon>
        <taxon>Metazoa</taxon>
        <taxon>Spiralia</taxon>
        <taxon>Gnathifera</taxon>
        <taxon>Rotifera</taxon>
        <taxon>Eurotatoria</taxon>
        <taxon>Bdelloidea</taxon>
        <taxon>Philodinida</taxon>
        <taxon>Philodinidae</taxon>
        <taxon>Didymodactylos</taxon>
    </lineage>
</organism>
<comment type="caution">
    <text evidence="1">The sequence shown here is derived from an EMBL/GenBank/DDBJ whole genome shotgun (WGS) entry which is preliminary data.</text>
</comment>
<protein>
    <submittedName>
        <fullName evidence="1">Uncharacterized protein</fullName>
    </submittedName>
</protein>
<accession>A0A8S2YW87</accession>